<dbReference type="Gene3D" id="1.10.443.10">
    <property type="entry name" value="Intergrase catalytic core"/>
    <property type="match status" value="1"/>
</dbReference>
<evidence type="ECO:0000256" key="3">
    <source>
        <dbReference type="ARBA" id="ARBA00023125"/>
    </source>
</evidence>
<reference evidence="6 7" key="1">
    <citation type="journal article" date="2018" name="Aquat. Microb. Ecol.">
        <title>Gammaproteobacterial methanotrophs dominate.</title>
        <authorList>
            <person name="Rissanen A.J."/>
            <person name="Saarenheimo J."/>
            <person name="Tiirola M."/>
            <person name="Peura S."/>
            <person name="Aalto S.L."/>
            <person name="Karvinen A."/>
            <person name="Nykanen H."/>
        </authorList>
    </citation>
    <scope>NUCLEOTIDE SEQUENCE [LARGE SCALE GENOMIC DNA]</scope>
    <source>
        <strain evidence="6">AMbin10</strain>
    </source>
</reference>
<feature type="domain" description="Tyr recombinase" evidence="5">
    <location>
        <begin position="172"/>
        <end position="357"/>
    </location>
</feature>
<dbReference type="Proteomes" id="UP000249396">
    <property type="component" value="Unassembled WGS sequence"/>
</dbReference>
<evidence type="ECO:0000256" key="1">
    <source>
        <dbReference type="ARBA" id="ARBA00008857"/>
    </source>
</evidence>
<evidence type="ECO:0000313" key="7">
    <source>
        <dbReference type="Proteomes" id="UP000249396"/>
    </source>
</evidence>
<dbReference type="InterPro" id="IPR050090">
    <property type="entry name" value="Tyrosine_recombinase_XerCD"/>
</dbReference>
<dbReference type="InterPro" id="IPR010998">
    <property type="entry name" value="Integrase_recombinase_N"/>
</dbReference>
<dbReference type="InterPro" id="IPR002104">
    <property type="entry name" value="Integrase_catalytic"/>
</dbReference>
<keyword evidence="3" id="KW-0238">DNA-binding</keyword>
<organism evidence="6 7">
    <name type="scientific">Candidatus Methylumidiphilus alinenensis</name>
    <dbReference type="NCBI Taxonomy" id="2202197"/>
    <lineage>
        <taxon>Bacteria</taxon>
        <taxon>Pseudomonadati</taxon>
        <taxon>Pseudomonadota</taxon>
        <taxon>Gammaproteobacteria</taxon>
        <taxon>Methylococcales</taxon>
        <taxon>Candidatus Methylumidiphilus</taxon>
    </lineage>
</organism>
<evidence type="ECO:0000256" key="4">
    <source>
        <dbReference type="ARBA" id="ARBA00023172"/>
    </source>
</evidence>
<accession>A0A2W4QSA2</accession>
<dbReference type="PANTHER" id="PTHR30349:SF64">
    <property type="entry name" value="PROPHAGE INTEGRASE INTD-RELATED"/>
    <property type="match status" value="1"/>
</dbReference>
<comment type="similarity">
    <text evidence="1">Belongs to the 'phage' integrase family.</text>
</comment>
<dbReference type="SUPFAM" id="SSF56349">
    <property type="entry name" value="DNA breaking-rejoining enzymes"/>
    <property type="match status" value="1"/>
</dbReference>
<proteinExistence type="inferred from homology"/>
<dbReference type="InterPro" id="IPR013762">
    <property type="entry name" value="Integrase-like_cat_sf"/>
</dbReference>
<dbReference type="AlphaFoldDB" id="A0A2W4QSA2"/>
<dbReference type="GO" id="GO:0006310">
    <property type="term" value="P:DNA recombination"/>
    <property type="evidence" value="ECO:0007669"/>
    <property type="project" value="UniProtKB-KW"/>
</dbReference>
<evidence type="ECO:0000259" key="5">
    <source>
        <dbReference type="PROSITE" id="PS51898"/>
    </source>
</evidence>
<gene>
    <name evidence="6" type="ORF">DM484_21220</name>
</gene>
<dbReference type="EMBL" id="QJPH01000426">
    <property type="protein sequence ID" value="PZN74463.1"/>
    <property type="molecule type" value="Genomic_DNA"/>
</dbReference>
<dbReference type="GO" id="GO:0003677">
    <property type="term" value="F:DNA binding"/>
    <property type="evidence" value="ECO:0007669"/>
    <property type="project" value="UniProtKB-KW"/>
</dbReference>
<dbReference type="Pfam" id="PF00589">
    <property type="entry name" value="Phage_integrase"/>
    <property type="match status" value="1"/>
</dbReference>
<comment type="caution">
    <text evidence="6">The sequence shown here is derived from an EMBL/GenBank/DDBJ whole genome shotgun (WGS) entry which is preliminary data.</text>
</comment>
<sequence length="375" mass="42162">MATTKTKLPGLYWDKTTQQGSIDKRIPGIGRVRHRFAASSWAEAEAQYHQAIQTASLAATAQRLAAASFRAAATHYLTTEHKTSLARDADSLAQLDPFIGHLPLDQIHQGTLQPYIDHRRAQGRKSATIDRDLAIVRRILTLASRVWRTPDNLPWLSTAPPLIPHLRWQDDAKPYPLDREDQAKLILALPAHLQRMALFGINTGAREHVICWLRWEWETPLPEIGTSIFVVPGRPNQKIGWEGTKSKQDAIIPINRIARSVIEECRGIHPEWVFTQKGGRIERMNNHGWRTAWKAAGLPTGESVLSGPHNLRHTFARRLRMAGVNLETRKALMGHANGDITLHYSPAELKELLEAVERIAEIEKGTMTMLKAVNS</sequence>
<dbReference type="GO" id="GO:0015074">
    <property type="term" value="P:DNA integration"/>
    <property type="evidence" value="ECO:0007669"/>
    <property type="project" value="UniProtKB-KW"/>
</dbReference>
<protein>
    <recommendedName>
        <fullName evidence="5">Tyr recombinase domain-containing protein</fullName>
    </recommendedName>
</protein>
<dbReference type="PANTHER" id="PTHR30349">
    <property type="entry name" value="PHAGE INTEGRASE-RELATED"/>
    <property type="match status" value="1"/>
</dbReference>
<keyword evidence="2" id="KW-0229">DNA integration</keyword>
<dbReference type="Gene3D" id="1.10.150.130">
    <property type="match status" value="1"/>
</dbReference>
<dbReference type="PROSITE" id="PS51898">
    <property type="entry name" value="TYR_RECOMBINASE"/>
    <property type="match status" value="1"/>
</dbReference>
<name>A0A2W4QSA2_9GAMM</name>
<evidence type="ECO:0000313" key="6">
    <source>
        <dbReference type="EMBL" id="PZN74463.1"/>
    </source>
</evidence>
<evidence type="ECO:0000256" key="2">
    <source>
        <dbReference type="ARBA" id="ARBA00022908"/>
    </source>
</evidence>
<keyword evidence="4" id="KW-0233">DNA recombination</keyword>
<dbReference type="InterPro" id="IPR011010">
    <property type="entry name" value="DNA_brk_join_enz"/>
</dbReference>